<gene>
    <name evidence="1" type="ORF">MYCFIDRAFT_163165</name>
</gene>
<evidence type="ECO:0000313" key="2">
    <source>
        <dbReference type="Proteomes" id="UP000016932"/>
    </source>
</evidence>
<evidence type="ECO:0000313" key="1">
    <source>
        <dbReference type="EMBL" id="EME84365.1"/>
    </source>
</evidence>
<dbReference type="HOGENOM" id="CLU_2016250_0_0_1"/>
<protein>
    <submittedName>
        <fullName evidence="1">Uncharacterized protein</fullName>
    </submittedName>
</protein>
<dbReference type="RefSeq" id="XP_007924989.1">
    <property type="nucleotide sequence ID" value="XM_007926798.1"/>
</dbReference>
<dbReference type="VEuPathDB" id="FungiDB:MYCFIDRAFT_163165"/>
<accession>M2Z3F7</accession>
<dbReference type="EMBL" id="KB446557">
    <property type="protein sequence ID" value="EME84365.1"/>
    <property type="molecule type" value="Genomic_DNA"/>
</dbReference>
<organism evidence="1 2">
    <name type="scientific">Pseudocercospora fijiensis (strain CIRAD86)</name>
    <name type="common">Black leaf streak disease fungus</name>
    <name type="synonym">Mycosphaerella fijiensis</name>
    <dbReference type="NCBI Taxonomy" id="383855"/>
    <lineage>
        <taxon>Eukaryota</taxon>
        <taxon>Fungi</taxon>
        <taxon>Dikarya</taxon>
        <taxon>Ascomycota</taxon>
        <taxon>Pezizomycotina</taxon>
        <taxon>Dothideomycetes</taxon>
        <taxon>Dothideomycetidae</taxon>
        <taxon>Mycosphaerellales</taxon>
        <taxon>Mycosphaerellaceae</taxon>
        <taxon>Pseudocercospora</taxon>
    </lineage>
</organism>
<dbReference type="KEGG" id="pfj:MYCFIDRAFT_163165"/>
<dbReference type="GeneID" id="19332115"/>
<name>M2Z3F7_PSEFD</name>
<proteinExistence type="predicted"/>
<dbReference type="Proteomes" id="UP000016932">
    <property type="component" value="Unassembled WGS sequence"/>
</dbReference>
<dbReference type="AlphaFoldDB" id="M2Z3F7"/>
<keyword evidence="2" id="KW-1185">Reference proteome</keyword>
<sequence>MPEAVEMACWAGPPNKEAFSKSIATPFGLIGPQSLPTLRYVLTQTTWAEENSSRMHSGQWRRLPVWGNTEAHFRWRTTGSKEVPQIQSPLLEIYEIAFSLTAAPSSSCLSCSPCTQTAIQRSG</sequence>
<reference evidence="1 2" key="1">
    <citation type="journal article" date="2012" name="PLoS Pathog.">
        <title>Diverse lifestyles and strategies of plant pathogenesis encoded in the genomes of eighteen Dothideomycetes fungi.</title>
        <authorList>
            <person name="Ohm R.A."/>
            <person name="Feau N."/>
            <person name="Henrissat B."/>
            <person name="Schoch C.L."/>
            <person name="Horwitz B.A."/>
            <person name="Barry K.W."/>
            <person name="Condon B.J."/>
            <person name="Copeland A.C."/>
            <person name="Dhillon B."/>
            <person name="Glaser F."/>
            <person name="Hesse C.N."/>
            <person name="Kosti I."/>
            <person name="LaButti K."/>
            <person name="Lindquist E.A."/>
            <person name="Lucas S."/>
            <person name="Salamov A.A."/>
            <person name="Bradshaw R.E."/>
            <person name="Ciuffetti L."/>
            <person name="Hamelin R.C."/>
            <person name="Kema G.H.J."/>
            <person name="Lawrence C."/>
            <person name="Scott J.A."/>
            <person name="Spatafora J.W."/>
            <person name="Turgeon B.G."/>
            <person name="de Wit P.J.G.M."/>
            <person name="Zhong S."/>
            <person name="Goodwin S.B."/>
            <person name="Grigoriev I.V."/>
        </authorList>
    </citation>
    <scope>NUCLEOTIDE SEQUENCE [LARGE SCALE GENOMIC DNA]</scope>
    <source>
        <strain evidence="1 2">CIRAD86</strain>
    </source>
</reference>
<dbReference type="OrthoDB" id="2100652at2759"/>